<dbReference type="InterPro" id="IPR011032">
    <property type="entry name" value="GroES-like_sf"/>
</dbReference>
<dbReference type="Pfam" id="PF00107">
    <property type="entry name" value="ADH_zinc_N"/>
    <property type="match status" value="1"/>
</dbReference>
<dbReference type="Pfam" id="PF08240">
    <property type="entry name" value="ADH_N"/>
    <property type="match status" value="1"/>
</dbReference>
<dbReference type="PANTHER" id="PTHR48106">
    <property type="entry name" value="QUINONE OXIDOREDUCTASE PIG3-RELATED"/>
    <property type="match status" value="1"/>
</dbReference>
<evidence type="ECO:0000313" key="5">
    <source>
        <dbReference type="Proteomes" id="UP001595681"/>
    </source>
</evidence>
<keyword evidence="1" id="KW-0521">NADP</keyword>
<evidence type="ECO:0000256" key="2">
    <source>
        <dbReference type="ARBA" id="ARBA00023002"/>
    </source>
</evidence>
<evidence type="ECO:0000313" key="4">
    <source>
        <dbReference type="EMBL" id="MFC3443330.1"/>
    </source>
</evidence>
<dbReference type="InterPro" id="IPR020843">
    <property type="entry name" value="ER"/>
</dbReference>
<dbReference type="PANTHER" id="PTHR48106:SF8">
    <property type="entry name" value="OS02G0805600 PROTEIN"/>
    <property type="match status" value="1"/>
</dbReference>
<dbReference type="InterPro" id="IPR014189">
    <property type="entry name" value="Quinone_OxRdtase_PIG3"/>
</dbReference>
<dbReference type="SUPFAM" id="SSF51735">
    <property type="entry name" value="NAD(P)-binding Rossmann-fold domains"/>
    <property type="match status" value="1"/>
</dbReference>
<accession>A0ABV7NLS2</accession>
<dbReference type="InterPro" id="IPR013149">
    <property type="entry name" value="ADH-like_C"/>
</dbReference>
<protein>
    <submittedName>
        <fullName evidence="4">NAD(P)H-quinone oxidoreductase</fullName>
    </submittedName>
</protein>
<dbReference type="InterPro" id="IPR013154">
    <property type="entry name" value="ADH-like_N"/>
</dbReference>
<organism evidence="4 5">
    <name type="scientific">Sphingobium rhizovicinum</name>
    <dbReference type="NCBI Taxonomy" id="432308"/>
    <lineage>
        <taxon>Bacteria</taxon>
        <taxon>Pseudomonadati</taxon>
        <taxon>Pseudomonadota</taxon>
        <taxon>Alphaproteobacteria</taxon>
        <taxon>Sphingomonadales</taxon>
        <taxon>Sphingomonadaceae</taxon>
        <taxon>Sphingobium</taxon>
    </lineage>
</organism>
<keyword evidence="2" id="KW-0560">Oxidoreductase</keyword>
<feature type="domain" description="Enoyl reductase (ER)" evidence="3">
    <location>
        <begin position="12"/>
        <end position="322"/>
    </location>
</feature>
<keyword evidence="5" id="KW-1185">Reference proteome</keyword>
<dbReference type="InterPro" id="IPR036291">
    <property type="entry name" value="NAD(P)-bd_dom_sf"/>
</dbReference>
<dbReference type="Gene3D" id="3.90.180.10">
    <property type="entry name" value="Medium-chain alcohol dehydrogenases, catalytic domain"/>
    <property type="match status" value="1"/>
</dbReference>
<sequence>MMRAIGVQGGTGPASALFEEQVARPTPAAGEILIRVRAAGVNRPDISQREGNYPPPPGASPVIGLEVAGEVAALGERAARWAIGDRVTALLPGGGYAGYAIVDARHALPIPDDMSFEQAAGLPETIFTVWANLFEKGRLTAGETALIHGGNSGIGVTAIQMAKAAGARVIATCRGSEKAQKAAQVGADIVIDVTTQDFAAVVTDAGGADVVLDIAGGSYFEGNIAALKPDGRLAQIALLDGGKVMLDLMPLLFKRLTITGSTLRARPADEKARLTRAIEDVVWPWVRSGLVRPPIDRIFPLENAQHAHEYLENGSQFGKIVLTL</sequence>
<reference evidence="5" key="1">
    <citation type="journal article" date="2019" name="Int. J. Syst. Evol. Microbiol.">
        <title>The Global Catalogue of Microorganisms (GCM) 10K type strain sequencing project: providing services to taxonomists for standard genome sequencing and annotation.</title>
        <authorList>
            <consortium name="The Broad Institute Genomics Platform"/>
            <consortium name="The Broad Institute Genome Sequencing Center for Infectious Disease"/>
            <person name="Wu L."/>
            <person name="Ma J."/>
        </authorList>
    </citation>
    <scope>NUCLEOTIDE SEQUENCE [LARGE SCALE GENOMIC DNA]</scope>
    <source>
        <strain evidence="5">CCM 7491</strain>
    </source>
</reference>
<dbReference type="Gene3D" id="3.40.50.720">
    <property type="entry name" value="NAD(P)-binding Rossmann-like Domain"/>
    <property type="match status" value="1"/>
</dbReference>
<dbReference type="Proteomes" id="UP001595681">
    <property type="component" value="Unassembled WGS sequence"/>
</dbReference>
<proteinExistence type="predicted"/>
<gene>
    <name evidence="4" type="ORF">ACFOKF_19430</name>
</gene>
<evidence type="ECO:0000256" key="1">
    <source>
        <dbReference type="ARBA" id="ARBA00022857"/>
    </source>
</evidence>
<name>A0ABV7NLS2_9SPHN</name>
<dbReference type="RefSeq" id="WP_380798036.1">
    <property type="nucleotide sequence ID" value="NZ_JBHRVU010000005.1"/>
</dbReference>
<dbReference type="SMART" id="SM00829">
    <property type="entry name" value="PKS_ER"/>
    <property type="match status" value="1"/>
</dbReference>
<dbReference type="CDD" id="cd05276">
    <property type="entry name" value="p53_inducible_oxidoreductase"/>
    <property type="match status" value="1"/>
</dbReference>
<dbReference type="SUPFAM" id="SSF50129">
    <property type="entry name" value="GroES-like"/>
    <property type="match status" value="1"/>
</dbReference>
<dbReference type="EMBL" id="JBHRVU010000005">
    <property type="protein sequence ID" value="MFC3443330.1"/>
    <property type="molecule type" value="Genomic_DNA"/>
</dbReference>
<evidence type="ECO:0000259" key="3">
    <source>
        <dbReference type="SMART" id="SM00829"/>
    </source>
</evidence>
<dbReference type="NCBIfam" id="TIGR02824">
    <property type="entry name" value="quinone_pig3"/>
    <property type="match status" value="1"/>
</dbReference>
<comment type="caution">
    <text evidence="4">The sequence shown here is derived from an EMBL/GenBank/DDBJ whole genome shotgun (WGS) entry which is preliminary data.</text>
</comment>